<evidence type="ECO:0000313" key="3">
    <source>
        <dbReference type="EMBL" id="AVP96219.1"/>
    </source>
</evidence>
<feature type="domain" description="HTH cro/C1-type" evidence="2">
    <location>
        <begin position="17"/>
        <end position="71"/>
    </location>
</feature>
<protein>
    <recommendedName>
        <fullName evidence="2">HTH cro/C1-type domain-containing protein</fullName>
    </recommendedName>
</protein>
<dbReference type="OrthoDB" id="9796786at2"/>
<keyword evidence="4" id="KW-1185">Reference proteome</keyword>
<dbReference type="Pfam" id="PF06114">
    <property type="entry name" value="Peptidase_M78"/>
    <property type="match status" value="1"/>
</dbReference>
<dbReference type="Proteomes" id="UP000241074">
    <property type="component" value="Chromosome"/>
</dbReference>
<dbReference type="GO" id="GO:0003677">
    <property type="term" value="F:DNA binding"/>
    <property type="evidence" value="ECO:0007669"/>
    <property type="project" value="InterPro"/>
</dbReference>
<organism evidence="3 4">
    <name type="scientific">Ahniella affigens</name>
    <dbReference type="NCBI Taxonomy" id="2021234"/>
    <lineage>
        <taxon>Bacteria</taxon>
        <taxon>Pseudomonadati</taxon>
        <taxon>Pseudomonadota</taxon>
        <taxon>Gammaproteobacteria</taxon>
        <taxon>Lysobacterales</taxon>
        <taxon>Rhodanobacteraceae</taxon>
        <taxon>Ahniella</taxon>
    </lineage>
</organism>
<sequence>MRWTMLAPGQKFNHHLLVIARESRGYTQADLSTLSSIAQGTVSKYETGAADPPEGFVEEIAKVLDYPTGFFYEPGRPYGFPPFHYRRRKKLSMKVLGRIVAQMNIRRMHIQKMCVSFDIRSVASGRIPEIDPHEYVRGVKGPPSVEDIARNLRELWMLPRGPIPNMVDLLESSGGIVIHCDFGSDLIDAMSQRIDGMPILFFVNTNAPADRVRHTLAHELGHMVLHTTTLHDDDVMEDEADAFAGALLLPREEFKAQLRRFDLRQLANMKQFWKVSMASMAVRASRLNLITPYQSKTFWMEMGKLGYRMREPHEPSPEHGSLLRRMVKYHTDKLGYSTDDMCKLLNLNKKDYVLMYGDAVVGSQKQGPRLQLVK</sequence>
<dbReference type="InterPro" id="IPR010982">
    <property type="entry name" value="Lambda_DNA-bd_dom_sf"/>
</dbReference>
<dbReference type="PANTHER" id="PTHR43236:SF1">
    <property type="entry name" value="BLL7220 PROTEIN"/>
    <property type="match status" value="1"/>
</dbReference>
<dbReference type="Gene3D" id="1.10.10.2910">
    <property type="match status" value="1"/>
</dbReference>
<dbReference type="Gene3D" id="1.10.260.40">
    <property type="entry name" value="lambda repressor-like DNA-binding domains"/>
    <property type="match status" value="1"/>
</dbReference>
<accession>A0A2P1PN05</accession>
<evidence type="ECO:0000259" key="2">
    <source>
        <dbReference type="PROSITE" id="PS50943"/>
    </source>
</evidence>
<dbReference type="KEGG" id="xba:C7S18_02980"/>
<dbReference type="CDD" id="cd00093">
    <property type="entry name" value="HTH_XRE"/>
    <property type="match status" value="1"/>
</dbReference>
<dbReference type="InterPro" id="IPR052345">
    <property type="entry name" value="Rad_response_metalloprotease"/>
</dbReference>
<reference evidence="3 4" key="1">
    <citation type="submission" date="2018-03" db="EMBL/GenBank/DDBJ databases">
        <title>Ahniella affigens gen. nov., sp. nov., a gammaproteobacterium isolated from sandy soil near a stream.</title>
        <authorList>
            <person name="Ko Y."/>
            <person name="Kim J.-H."/>
        </authorList>
    </citation>
    <scope>NUCLEOTIDE SEQUENCE [LARGE SCALE GENOMIC DNA]</scope>
    <source>
        <strain evidence="3 4">D13</strain>
    </source>
</reference>
<reference evidence="3 4" key="2">
    <citation type="submission" date="2018-03" db="EMBL/GenBank/DDBJ databases">
        <authorList>
            <person name="Keele B.F."/>
        </authorList>
    </citation>
    <scope>NUCLEOTIDE SEQUENCE [LARGE SCALE GENOMIC DNA]</scope>
    <source>
        <strain evidence="3 4">D13</strain>
    </source>
</reference>
<dbReference type="SMART" id="SM00530">
    <property type="entry name" value="HTH_XRE"/>
    <property type="match status" value="1"/>
</dbReference>
<name>A0A2P1PN05_9GAMM</name>
<dbReference type="AlphaFoldDB" id="A0A2P1PN05"/>
<dbReference type="EMBL" id="CP027860">
    <property type="protein sequence ID" value="AVP96219.1"/>
    <property type="molecule type" value="Genomic_DNA"/>
</dbReference>
<dbReference type="Pfam" id="PF01381">
    <property type="entry name" value="HTH_3"/>
    <property type="match status" value="1"/>
</dbReference>
<proteinExistence type="inferred from homology"/>
<dbReference type="SUPFAM" id="SSF47413">
    <property type="entry name" value="lambda repressor-like DNA-binding domains"/>
    <property type="match status" value="1"/>
</dbReference>
<comment type="similarity">
    <text evidence="1">Belongs to the short-chain fatty acyl-CoA assimilation regulator (ScfR) family.</text>
</comment>
<dbReference type="InterPro" id="IPR001387">
    <property type="entry name" value="Cro/C1-type_HTH"/>
</dbReference>
<gene>
    <name evidence="3" type="ORF">C7S18_02980</name>
</gene>
<dbReference type="PANTHER" id="PTHR43236">
    <property type="entry name" value="ANTITOXIN HIGA1"/>
    <property type="match status" value="1"/>
</dbReference>
<evidence type="ECO:0000256" key="1">
    <source>
        <dbReference type="ARBA" id="ARBA00007227"/>
    </source>
</evidence>
<dbReference type="InterPro" id="IPR010359">
    <property type="entry name" value="IrrE_HExxH"/>
</dbReference>
<dbReference type="PROSITE" id="PS50943">
    <property type="entry name" value="HTH_CROC1"/>
    <property type="match status" value="1"/>
</dbReference>
<evidence type="ECO:0000313" key="4">
    <source>
        <dbReference type="Proteomes" id="UP000241074"/>
    </source>
</evidence>